<evidence type="ECO:0000256" key="4">
    <source>
        <dbReference type="ARBA" id="ARBA00022692"/>
    </source>
</evidence>
<dbReference type="EMBL" id="KY399299">
    <property type="protein sequence ID" value="AQQ73530.1"/>
    <property type="molecule type" value="mRNA"/>
</dbReference>
<evidence type="ECO:0000256" key="1">
    <source>
        <dbReference type="ARBA" id="ARBA00004651"/>
    </source>
</evidence>
<dbReference type="InterPro" id="IPR004117">
    <property type="entry name" value="7tm6_olfct_rcpt"/>
</dbReference>
<keyword evidence="5 10" id="KW-0552">Olfaction</keyword>
<evidence type="ECO:0000256" key="6">
    <source>
        <dbReference type="ARBA" id="ARBA00022989"/>
    </source>
</evidence>
<keyword evidence="7 10" id="KW-0472">Membrane</keyword>
<evidence type="ECO:0000256" key="5">
    <source>
        <dbReference type="ARBA" id="ARBA00022725"/>
    </source>
</evidence>
<feature type="transmembrane region" description="Helical" evidence="10">
    <location>
        <begin position="73"/>
        <end position="92"/>
    </location>
</feature>
<evidence type="ECO:0000256" key="9">
    <source>
        <dbReference type="ARBA" id="ARBA00023224"/>
    </source>
</evidence>
<keyword evidence="6 10" id="KW-1133">Transmembrane helix</keyword>
<evidence type="ECO:0000256" key="7">
    <source>
        <dbReference type="ARBA" id="ARBA00023136"/>
    </source>
</evidence>
<dbReference type="GO" id="GO:0004984">
    <property type="term" value="F:olfactory receptor activity"/>
    <property type="evidence" value="ECO:0007669"/>
    <property type="project" value="InterPro"/>
</dbReference>
<dbReference type="AlphaFoldDB" id="A0A1S5XXR0"/>
<gene>
    <name evidence="11" type="primary">OR59</name>
</gene>
<keyword evidence="9 10" id="KW-0807">Transducer</keyword>
<comment type="subcellular location">
    <subcellularLocation>
        <location evidence="1 10">Cell membrane</location>
        <topology evidence="1 10">Multi-pass membrane protein</topology>
    </subcellularLocation>
</comment>
<feature type="transmembrane region" description="Helical" evidence="10">
    <location>
        <begin position="311"/>
        <end position="329"/>
    </location>
</feature>
<feature type="transmembrane region" description="Helical" evidence="10">
    <location>
        <begin position="278"/>
        <end position="299"/>
    </location>
</feature>
<accession>A0A1S5XXR0</accession>
<keyword evidence="3 10" id="KW-0716">Sensory transduction</keyword>
<dbReference type="GO" id="GO:0007165">
    <property type="term" value="P:signal transduction"/>
    <property type="evidence" value="ECO:0007669"/>
    <property type="project" value="UniProtKB-KW"/>
</dbReference>
<dbReference type="Pfam" id="PF02949">
    <property type="entry name" value="7tm_6"/>
    <property type="match status" value="1"/>
</dbReference>
<evidence type="ECO:0000256" key="8">
    <source>
        <dbReference type="ARBA" id="ARBA00023170"/>
    </source>
</evidence>
<reference evidence="11" key="1">
    <citation type="journal article" date="2013" name="PLoS Genet.">
        <title>Female behaviour drives expression and evolution of gustatory receptors in butterflies.</title>
        <authorList>
            <person name="Briscoe A.D."/>
            <person name="Macias-Munoz A."/>
            <person name="Kozak K.M."/>
            <person name="Walters J.R."/>
            <person name="Yuan F."/>
            <person name="Jamie G.A."/>
            <person name="Martin S.H."/>
            <person name="Dasmahapatra K.K."/>
            <person name="Ferguson L.C."/>
            <person name="Mallet J."/>
            <person name="Jacquin-Joly E."/>
            <person name="Jiggins C.D."/>
        </authorList>
    </citation>
    <scope>NUCLEOTIDE SEQUENCE</scope>
</reference>
<keyword evidence="2" id="KW-1003">Cell membrane</keyword>
<dbReference type="PANTHER" id="PTHR21137">
    <property type="entry name" value="ODORANT RECEPTOR"/>
    <property type="match status" value="1"/>
</dbReference>
<protein>
    <recommendedName>
        <fullName evidence="10">Odorant receptor</fullName>
    </recommendedName>
</protein>
<evidence type="ECO:0000313" key="11">
    <source>
        <dbReference type="EMBL" id="AQQ73530.1"/>
    </source>
</evidence>
<proteinExistence type="evidence at transcript level"/>
<keyword evidence="8 10" id="KW-0675">Receptor</keyword>
<comment type="caution">
    <text evidence="10">Lacks conserved residue(s) required for the propagation of feature annotation.</text>
</comment>
<feature type="transmembrane region" description="Helical" evidence="10">
    <location>
        <begin position="43"/>
        <end position="61"/>
    </location>
</feature>
<feature type="transmembrane region" description="Helical" evidence="10">
    <location>
        <begin position="135"/>
        <end position="153"/>
    </location>
</feature>
<dbReference type="GO" id="GO:0005886">
    <property type="term" value="C:plasma membrane"/>
    <property type="evidence" value="ECO:0007669"/>
    <property type="project" value="UniProtKB-SubCell"/>
</dbReference>
<reference evidence="11" key="2">
    <citation type="submission" date="2016-12" db="EMBL/GenBank/DDBJ databases">
        <authorList>
            <person name="Song W.-J."/>
            <person name="Kurnit D.M."/>
        </authorList>
    </citation>
    <scope>NUCLEOTIDE SEQUENCE</scope>
</reference>
<dbReference type="PANTHER" id="PTHR21137:SF35">
    <property type="entry name" value="ODORANT RECEPTOR 19A-RELATED"/>
    <property type="match status" value="1"/>
</dbReference>
<sequence>MISDINKNNTLEKPKYLLGLNVTLLKMSGLLPINGKTHIKHTILLYLTAFFVITQYIEIYITRTDVLKLLRNIKYSMLSSVIVVKATSFLFWQKNWISIIDFANEVNLERYKSEDLISIKINENLVKHCKFITKFYCYLTVCTIIMVIIHPAAEYYLTYAKEESVYREDLIDDTEKYILIAPSWVPFDRNSLIVYLGQFSYQAYTTIHAGIIMATFDTCAVCIMVFFRGEFELLRIDCQNLFGTVDAPATEEDARFQMIKCHERYNDLMKYVKLFDSCLSPIMLLYVIVCSVMLCATAYQLTVETNAMQKFITAEYLIFGVSQLFMFCWHSNEVLYVSKDLTLGPYESMWWTRSVSEQKDISILTDQFNKEIVFSAGPFTSITVATFISILKGAYSYYTLLSQSEED</sequence>
<evidence type="ECO:0000256" key="2">
    <source>
        <dbReference type="ARBA" id="ARBA00022475"/>
    </source>
</evidence>
<dbReference type="GO" id="GO:0005549">
    <property type="term" value="F:odorant binding"/>
    <property type="evidence" value="ECO:0007669"/>
    <property type="project" value="InterPro"/>
</dbReference>
<keyword evidence="4 10" id="KW-0812">Transmembrane</keyword>
<comment type="similarity">
    <text evidence="10">Belongs to the insect chemoreceptor superfamily. Heteromeric odorant receptor channel (TC 1.A.69) family.</text>
</comment>
<organism evidence="11">
    <name type="scientific">Heliconius melpomene rosina</name>
    <dbReference type="NCBI Taxonomy" id="171916"/>
    <lineage>
        <taxon>Eukaryota</taxon>
        <taxon>Metazoa</taxon>
        <taxon>Ecdysozoa</taxon>
        <taxon>Arthropoda</taxon>
        <taxon>Hexapoda</taxon>
        <taxon>Insecta</taxon>
        <taxon>Pterygota</taxon>
        <taxon>Neoptera</taxon>
        <taxon>Endopterygota</taxon>
        <taxon>Lepidoptera</taxon>
        <taxon>Glossata</taxon>
        <taxon>Ditrysia</taxon>
        <taxon>Papilionoidea</taxon>
        <taxon>Nymphalidae</taxon>
        <taxon>Heliconiinae</taxon>
        <taxon>Heliconiini</taxon>
        <taxon>Heliconius</taxon>
    </lineage>
</organism>
<evidence type="ECO:0000256" key="3">
    <source>
        <dbReference type="ARBA" id="ARBA00022606"/>
    </source>
</evidence>
<evidence type="ECO:0000256" key="10">
    <source>
        <dbReference type="RuleBase" id="RU351113"/>
    </source>
</evidence>
<feature type="transmembrane region" description="Helical" evidence="10">
    <location>
        <begin position="207"/>
        <end position="227"/>
    </location>
</feature>
<name>A0A1S5XXR0_HELME</name>